<gene>
    <name evidence="1" type="ORF">LOK49_LG04G00905</name>
</gene>
<dbReference type="EMBL" id="CM045759">
    <property type="protein sequence ID" value="KAI8017617.1"/>
    <property type="molecule type" value="Genomic_DNA"/>
</dbReference>
<evidence type="ECO:0000313" key="2">
    <source>
        <dbReference type="Proteomes" id="UP001060215"/>
    </source>
</evidence>
<evidence type="ECO:0000313" key="1">
    <source>
        <dbReference type="EMBL" id="KAI8017617.1"/>
    </source>
</evidence>
<sequence>MEHRSHSSNSLNQTSRLEENMETFQRNTRQRIDPGAQQNILFSSVSSSSNVGTSTSELGITSQNVMASSAFPINYHSWNGFSGGVHLSSTPGFPLRNLVEEYEERLSNFLEPVILRPIDSMMREEHNVAVPSIVAALEQFSADGQSALQVAFELLQVANGATWQYEDGMIVGPFFDEPDMHEDMRLELDNMSYEELLALEERMGNVKSGLSVDSILGGVKQHRYQSMKLGVPVEEEPCCICQEEYDEGEKLGKLDCGHEFHFDCIKQWLMQKNSCPICKRTALAI</sequence>
<dbReference type="Proteomes" id="UP001060215">
    <property type="component" value="Chromosome 2"/>
</dbReference>
<name>A0ACC0HXC0_9ERIC</name>
<accession>A0ACC0HXC0</accession>
<proteinExistence type="predicted"/>
<comment type="caution">
    <text evidence="1">The sequence shown here is derived from an EMBL/GenBank/DDBJ whole genome shotgun (WGS) entry which is preliminary data.</text>
</comment>
<keyword evidence="2" id="KW-1185">Reference proteome</keyword>
<organism evidence="1 2">
    <name type="scientific">Camellia lanceoleosa</name>
    <dbReference type="NCBI Taxonomy" id="1840588"/>
    <lineage>
        <taxon>Eukaryota</taxon>
        <taxon>Viridiplantae</taxon>
        <taxon>Streptophyta</taxon>
        <taxon>Embryophyta</taxon>
        <taxon>Tracheophyta</taxon>
        <taxon>Spermatophyta</taxon>
        <taxon>Magnoliopsida</taxon>
        <taxon>eudicotyledons</taxon>
        <taxon>Gunneridae</taxon>
        <taxon>Pentapetalae</taxon>
        <taxon>asterids</taxon>
        <taxon>Ericales</taxon>
        <taxon>Theaceae</taxon>
        <taxon>Camellia</taxon>
    </lineage>
</organism>
<protein>
    <submittedName>
        <fullName evidence="1">E3 ubiquitin-protein ligase HIP1</fullName>
    </submittedName>
</protein>
<reference evidence="1 2" key="1">
    <citation type="journal article" date="2022" name="Plant J.">
        <title>Chromosome-level genome of Camellia lanceoleosa provides a valuable resource for understanding genome evolution and self-incompatibility.</title>
        <authorList>
            <person name="Gong W."/>
            <person name="Xiao S."/>
            <person name="Wang L."/>
            <person name="Liao Z."/>
            <person name="Chang Y."/>
            <person name="Mo W."/>
            <person name="Hu G."/>
            <person name="Li W."/>
            <person name="Zhao G."/>
            <person name="Zhu H."/>
            <person name="Hu X."/>
            <person name="Ji K."/>
            <person name="Xiang X."/>
            <person name="Song Q."/>
            <person name="Yuan D."/>
            <person name="Jin S."/>
            <person name="Zhang L."/>
        </authorList>
    </citation>
    <scope>NUCLEOTIDE SEQUENCE [LARGE SCALE GENOMIC DNA]</scope>
    <source>
        <strain evidence="1">SQ_2022a</strain>
    </source>
</reference>